<dbReference type="InterPro" id="IPR029061">
    <property type="entry name" value="THDP-binding"/>
</dbReference>
<dbReference type="PANTHER" id="PTHR18968">
    <property type="entry name" value="THIAMINE PYROPHOSPHATE ENZYMES"/>
    <property type="match status" value="1"/>
</dbReference>
<evidence type="ECO:0000256" key="3">
    <source>
        <dbReference type="ARBA" id="ARBA00007812"/>
    </source>
</evidence>
<evidence type="ECO:0000313" key="16">
    <source>
        <dbReference type="Proteomes" id="UP000690515"/>
    </source>
</evidence>
<feature type="domain" description="Thiamine pyrophosphate enzyme TPP-binding" evidence="13">
    <location>
        <begin position="375"/>
        <end position="523"/>
    </location>
</feature>
<dbReference type="InterPro" id="IPR029035">
    <property type="entry name" value="DHS-like_NAD/FAD-binding_dom"/>
</dbReference>
<dbReference type="EC" id="2.2.1.6" evidence="4 11"/>
<dbReference type="CDD" id="cd02015">
    <property type="entry name" value="TPP_AHAS"/>
    <property type="match status" value="1"/>
</dbReference>
<dbReference type="InterPro" id="IPR012001">
    <property type="entry name" value="Thiamin_PyroP_enz_TPP-bd_dom"/>
</dbReference>
<dbReference type="RefSeq" id="WP_215822254.1">
    <property type="nucleotide sequence ID" value="NZ_JAGSOY010000127.1"/>
</dbReference>
<dbReference type="Gene3D" id="3.40.50.1220">
    <property type="entry name" value="TPP-binding domain"/>
    <property type="match status" value="1"/>
</dbReference>
<keyword evidence="5 11" id="KW-0028">Amino-acid biosynthesis</keyword>
<dbReference type="InterPro" id="IPR000399">
    <property type="entry name" value="TPP-bd_CS"/>
</dbReference>
<gene>
    <name evidence="15" type="ORF">KCG35_23265</name>
</gene>
<comment type="cofactor">
    <cofactor evidence="11">
        <name>Mg(2+)</name>
        <dbReference type="ChEBI" id="CHEBI:18420"/>
    </cofactor>
    <text evidence="11">Binds 1 Mg(2+) ion per subunit.</text>
</comment>
<name>A0ABS5ZIS3_9GAMM</name>
<evidence type="ECO:0000256" key="4">
    <source>
        <dbReference type="ARBA" id="ARBA00013145"/>
    </source>
</evidence>
<evidence type="ECO:0000259" key="12">
    <source>
        <dbReference type="Pfam" id="PF00205"/>
    </source>
</evidence>
<accession>A0ABS5ZIS3</accession>
<evidence type="ECO:0000313" key="15">
    <source>
        <dbReference type="EMBL" id="MBU2713979.1"/>
    </source>
</evidence>
<keyword evidence="9 11" id="KW-0786">Thiamine pyrophosphate</keyword>
<dbReference type="Pfam" id="PF02776">
    <property type="entry name" value="TPP_enzyme_N"/>
    <property type="match status" value="1"/>
</dbReference>
<dbReference type="GO" id="GO:0003984">
    <property type="term" value="F:acetolactate synthase activity"/>
    <property type="evidence" value="ECO:0007669"/>
    <property type="project" value="UniProtKB-EC"/>
</dbReference>
<dbReference type="InterPro" id="IPR012846">
    <property type="entry name" value="Acetolactate_synth_lsu"/>
</dbReference>
<evidence type="ECO:0000256" key="6">
    <source>
        <dbReference type="ARBA" id="ARBA00022679"/>
    </source>
</evidence>
<dbReference type="InterPro" id="IPR045229">
    <property type="entry name" value="TPP_enz"/>
</dbReference>
<feature type="domain" description="Thiamine pyrophosphate enzyme N-terminal TPP-binding" evidence="14">
    <location>
        <begin position="1"/>
        <end position="116"/>
    </location>
</feature>
<evidence type="ECO:0000259" key="13">
    <source>
        <dbReference type="Pfam" id="PF02775"/>
    </source>
</evidence>
<dbReference type="Proteomes" id="UP000690515">
    <property type="component" value="Unassembled WGS sequence"/>
</dbReference>
<keyword evidence="16" id="KW-1185">Reference proteome</keyword>
<comment type="pathway">
    <text evidence="2 11">Amino-acid biosynthesis; L-valine biosynthesis; L-valine from pyruvate: step 1/4.</text>
</comment>
<keyword evidence="10 11" id="KW-0100">Branched-chain amino acid biosynthesis</keyword>
<reference evidence="15 16" key="1">
    <citation type="submission" date="2021-04" db="EMBL/GenBank/DDBJ databases">
        <authorList>
            <person name="Pira H."/>
            <person name="Risdian C."/>
            <person name="Wink J."/>
        </authorList>
    </citation>
    <scope>NUCLEOTIDE SEQUENCE [LARGE SCALE GENOMIC DNA]</scope>
    <source>
        <strain evidence="15 16">WH53</strain>
    </source>
</reference>
<evidence type="ECO:0000256" key="2">
    <source>
        <dbReference type="ARBA" id="ARBA00005025"/>
    </source>
</evidence>
<evidence type="ECO:0000259" key="14">
    <source>
        <dbReference type="Pfam" id="PF02776"/>
    </source>
</evidence>
<organism evidence="15 16">
    <name type="scientific">Zooshikella harenae</name>
    <dbReference type="NCBI Taxonomy" id="2827238"/>
    <lineage>
        <taxon>Bacteria</taxon>
        <taxon>Pseudomonadati</taxon>
        <taxon>Pseudomonadota</taxon>
        <taxon>Gammaproteobacteria</taxon>
        <taxon>Oceanospirillales</taxon>
        <taxon>Zooshikellaceae</taxon>
        <taxon>Zooshikella</taxon>
    </lineage>
</organism>
<keyword evidence="8 11" id="KW-0460">Magnesium</keyword>
<evidence type="ECO:0000256" key="9">
    <source>
        <dbReference type="ARBA" id="ARBA00023052"/>
    </source>
</evidence>
<dbReference type="Pfam" id="PF02775">
    <property type="entry name" value="TPP_enzyme_C"/>
    <property type="match status" value="1"/>
</dbReference>
<dbReference type="Pfam" id="PF00205">
    <property type="entry name" value="TPP_enzyme_M"/>
    <property type="match status" value="1"/>
</dbReference>
<dbReference type="NCBIfam" id="NF006524">
    <property type="entry name" value="PRK08978.1"/>
    <property type="match status" value="1"/>
</dbReference>
<evidence type="ECO:0000256" key="11">
    <source>
        <dbReference type="RuleBase" id="RU003591"/>
    </source>
</evidence>
<proteinExistence type="inferred from homology"/>
<evidence type="ECO:0000256" key="1">
    <source>
        <dbReference type="ARBA" id="ARBA00004974"/>
    </source>
</evidence>
<dbReference type="PROSITE" id="PS00187">
    <property type="entry name" value="TPP_ENZYMES"/>
    <property type="match status" value="1"/>
</dbReference>
<comment type="similarity">
    <text evidence="3 11">Belongs to the TPP enzyme family.</text>
</comment>
<feature type="domain" description="Thiamine pyrophosphate enzyme central" evidence="12">
    <location>
        <begin position="187"/>
        <end position="322"/>
    </location>
</feature>
<evidence type="ECO:0000256" key="10">
    <source>
        <dbReference type="ARBA" id="ARBA00023304"/>
    </source>
</evidence>
<dbReference type="InterPro" id="IPR012000">
    <property type="entry name" value="Thiamin_PyroP_enz_cen_dom"/>
</dbReference>
<dbReference type="InterPro" id="IPR011766">
    <property type="entry name" value="TPP_enzyme_TPP-bd"/>
</dbReference>
<comment type="catalytic activity">
    <reaction evidence="11">
        <text>2 pyruvate + H(+) = (2S)-2-acetolactate + CO2</text>
        <dbReference type="Rhea" id="RHEA:25249"/>
        <dbReference type="ChEBI" id="CHEBI:15361"/>
        <dbReference type="ChEBI" id="CHEBI:15378"/>
        <dbReference type="ChEBI" id="CHEBI:16526"/>
        <dbReference type="ChEBI" id="CHEBI:58476"/>
        <dbReference type="EC" id="2.2.1.6"/>
    </reaction>
</comment>
<comment type="cofactor">
    <cofactor evidence="11">
        <name>thiamine diphosphate</name>
        <dbReference type="ChEBI" id="CHEBI:58937"/>
    </cofactor>
    <text evidence="11">Binds 1 thiamine pyrophosphate per subunit.</text>
</comment>
<dbReference type="SUPFAM" id="SSF52467">
    <property type="entry name" value="DHS-like NAD/FAD-binding domain"/>
    <property type="match status" value="1"/>
</dbReference>
<dbReference type="SUPFAM" id="SSF52518">
    <property type="entry name" value="Thiamin diphosphate-binding fold (THDP-binding)"/>
    <property type="match status" value="2"/>
</dbReference>
<keyword evidence="6 11" id="KW-0808">Transferase</keyword>
<dbReference type="Gene3D" id="3.40.50.970">
    <property type="match status" value="2"/>
</dbReference>
<evidence type="ECO:0000256" key="8">
    <source>
        <dbReference type="ARBA" id="ARBA00022842"/>
    </source>
</evidence>
<comment type="caution">
    <text evidence="15">The sequence shown here is derived from an EMBL/GenBank/DDBJ whole genome shotgun (WGS) entry which is preliminary data.</text>
</comment>
<comment type="pathway">
    <text evidence="1 11">Amino-acid biosynthesis; L-isoleucine biosynthesis; L-isoleucine from 2-oxobutanoate: step 1/4.</text>
</comment>
<dbReference type="InterPro" id="IPR039368">
    <property type="entry name" value="AHAS_TPP"/>
</dbReference>
<dbReference type="CDD" id="cd07035">
    <property type="entry name" value="TPP_PYR_POX_like"/>
    <property type="match status" value="1"/>
</dbReference>
<evidence type="ECO:0000256" key="7">
    <source>
        <dbReference type="ARBA" id="ARBA00022723"/>
    </source>
</evidence>
<protein>
    <recommendedName>
        <fullName evidence="4 11">Acetolactate synthase</fullName>
        <ecNumber evidence="4 11">2.2.1.6</ecNumber>
    </recommendedName>
</protein>
<dbReference type="NCBIfam" id="TIGR00118">
    <property type="entry name" value="acolac_lg"/>
    <property type="match status" value="1"/>
</dbReference>
<sequence>MNGAQYIIQALQQAGISTLFGYPGGAIMPVYDALYDSQLDHILCRHEQGAALAAEAYARSSGKLGVCLATSGPGATNLLTGIANAYLDSIPLLCITGQVASPLIGTDAFQEVDILGMSIPVVKHNYLVKNIRELPRVLEEAMSIASSGRPGPVLIDVPKDIQLAQIVPLNLQVNSDDDPVCCGDESIRQAKQMIVQSQRPVLYSGGGVILADAVEAFRAFSQETGIPSVVTLKGLGNDTEQNPNYLGMLGMHGTKAANLAVQGCDLLICVGARFDDRVTGKLDTFAPEAKVIHLDIDAAEFGKLRQPDIILHGDLKHSLKALSQQLDISPWQQYCQTLRQTYRWRYDHPGDSIYAPALIKQMGDMAPSKTIITTDVGQHQMWVAQHYPVPHPRQHLSSGGLGTMGFGLPAAIGAQFANPDSCVVCFSGDGSIMMNIQELATINRYRLPIKIIIFDNHRLGMVKQWQELFFTERYSSVELNDNPDFVAVANAFNIPALHIKHKNQINNALQELLNAQSAFLLHVEIDPQENVWPLVPPGAANSEMMECTKNATV</sequence>
<keyword evidence="7 11" id="KW-0479">Metal-binding</keyword>
<dbReference type="EMBL" id="JAGSOY010000127">
    <property type="protein sequence ID" value="MBU2713979.1"/>
    <property type="molecule type" value="Genomic_DNA"/>
</dbReference>
<evidence type="ECO:0000256" key="5">
    <source>
        <dbReference type="ARBA" id="ARBA00022605"/>
    </source>
</evidence>
<dbReference type="PANTHER" id="PTHR18968:SF142">
    <property type="entry name" value="ACETOLACTATE SYNTHASE"/>
    <property type="match status" value="1"/>
</dbReference>